<keyword evidence="1" id="KW-0175">Coiled coil</keyword>
<evidence type="ECO:0000256" key="2">
    <source>
        <dbReference type="SAM" id="MobiDB-lite"/>
    </source>
</evidence>
<organism evidence="4 5">
    <name type="scientific">Pseudohoeflea suaedae</name>
    <dbReference type="NCBI Taxonomy" id="877384"/>
    <lineage>
        <taxon>Bacteria</taxon>
        <taxon>Pseudomonadati</taxon>
        <taxon>Pseudomonadota</taxon>
        <taxon>Alphaproteobacteria</taxon>
        <taxon>Hyphomicrobiales</taxon>
        <taxon>Rhizobiaceae</taxon>
        <taxon>Pseudohoeflea</taxon>
    </lineage>
</organism>
<keyword evidence="5" id="KW-1185">Reference proteome</keyword>
<dbReference type="Pfam" id="PF11014">
    <property type="entry name" value="DUF2852"/>
    <property type="match status" value="1"/>
</dbReference>
<sequence>MNTNALIRPAWTPATIALMVLGFMVFWPLGLAMLAYIIWGDRLESFKTEVNRSTDNFFSTFRGCTRGPAFRETSGNVAFDEWRDKEIDRLNEERRKLDEARAEFDAHMRDLRMARDREEFENFMAARRRKSDDGDKPTSVPEFG</sequence>
<evidence type="ECO:0000313" key="5">
    <source>
        <dbReference type="Proteomes" id="UP000295131"/>
    </source>
</evidence>
<evidence type="ECO:0000256" key="3">
    <source>
        <dbReference type="SAM" id="Phobius"/>
    </source>
</evidence>
<keyword evidence="3" id="KW-0812">Transmembrane</keyword>
<proteinExistence type="predicted"/>
<dbReference type="RefSeq" id="WP_133282693.1">
    <property type="nucleotide sequence ID" value="NZ_SMSI01000001.1"/>
</dbReference>
<dbReference type="AlphaFoldDB" id="A0A4R5PLN9"/>
<keyword evidence="3" id="KW-0472">Membrane</keyword>
<comment type="caution">
    <text evidence="4">The sequence shown here is derived from an EMBL/GenBank/DDBJ whole genome shotgun (WGS) entry which is preliminary data.</text>
</comment>
<feature type="region of interest" description="Disordered" evidence="2">
    <location>
        <begin position="125"/>
        <end position="144"/>
    </location>
</feature>
<dbReference type="InterPro" id="IPR021273">
    <property type="entry name" value="DUF2852"/>
</dbReference>
<dbReference type="Proteomes" id="UP000295131">
    <property type="component" value="Unassembled WGS sequence"/>
</dbReference>
<dbReference type="OrthoDB" id="9806878at2"/>
<dbReference type="EMBL" id="SMSI01000001">
    <property type="protein sequence ID" value="TDH37856.1"/>
    <property type="molecule type" value="Genomic_DNA"/>
</dbReference>
<evidence type="ECO:0000256" key="1">
    <source>
        <dbReference type="SAM" id="Coils"/>
    </source>
</evidence>
<feature type="transmembrane region" description="Helical" evidence="3">
    <location>
        <begin position="16"/>
        <end position="39"/>
    </location>
</feature>
<protein>
    <submittedName>
        <fullName evidence="4">DUF2852 domain-containing protein</fullName>
    </submittedName>
</protein>
<accession>A0A4R5PLN9</accession>
<gene>
    <name evidence="4" type="ORF">E2A64_01585</name>
</gene>
<keyword evidence="3" id="KW-1133">Transmembrane helix</keyword>
<evidence type="ECO:0000313" key="4">
    <source>
        <dbReference type="EMBL" id="TDH37856.1"/>
    </source>
</evidence>
<reference evidence="4 5" key="1">
    <citation type="journal article" date="2013" name="Int. J. Syst. Evol. Microbiol.">
        <title>Hoeflea suaedae sp. nov., an endophytic bacterium isolated from the root of the halophyte Suaeda maritima.</title>
        <authorList>
            <person name="Chung E.J."/>
            <person name="Park J.A."/>
            <person name="Pramanik P."/>
            <person name="Bibi F."/>
            <person name="Jeon C.O."/>
            <person name="Chung Y.R."/>
        </authorList>
    </citation>
    <scope>NUCLEOTIDE SEQUENCE [LARGE SCALE GENOMIC DNA]</scope>
    <source>
        <strain evidence="4 5">YC6898</strain>
    </source>
</reference>
<feature type="coiled-coil region" evidence="1">
    <location>
        <begin position="83"/>
        <end position="117"/>
    </location>
</feature>
<name>A0A4R5PLN9_9HYPH</name>